<protein>
    <recommendedName>
        <fullName evidence="6">LIM zinc-binding domain-containing protein</fullName>
    </recommendedName>
</protein>
<evidence type="ECO:0000313" key="7">
    <source>
        <dbReference type="Ensembl" id="ENSFALP00000017347.1"/>
    </source>
</evidence>
<evidence type="ECO:0000256" key="1">
    <source>
        <dbReference type="ARBA" id="ARBA00022723"/>
    </source>
</evidence>
<dbReference type="AlphaFoldDB" id="A0A803V3P1"/>
<dbReference type="PROSITE" id="PS50023">
    <property type="entry name" value="LIM_DOMAIN_2"/>
    <property type="match status" value="1"/>
</dbReference>
<evidence type="ECO:0000256" key="5">
    <source>
        <dbReference type="PROSITE-ProRule" id="PRU00125"/>
    </source>
</evidence>
<dbReference type="GO" id="GO:0046872">
    <property type="term" value="F:metal ion binding"/>
    <property type="evidence" value="ECO:0007669"/>
    <property type="project" value="UniProtKB-KW"/>
</dbReference>
<dbReference type="GeneTree" id="ENSGT00940000153629"/>
<dbReference type="PANTHER" id="PTHR24211:SF35">
    <property type="entry name" value="PRICKLE-LIKE PROTEIN 4"/>
    <property type="match status" value="1"/>
</dbReference>
<keyword evidence="3 5" id="KW-0862">Zinc</keyword>
<evidence type="ECO:0000256" key="3">
    <source>
        <dbReference type="ARBA" id="ARBA00022833"/>
    </source>
</evidence>
<reference evidence="7 8" key="1">
    <citation type="journal article" date="2012" name="Nature">
        <title>The genomic landscape of species divergence in Ficedula flycatchers.</title>
        <authorList>
            <person name="Ellegren H."/>
            <person name="Smeds L."/>
            <person name="Burri R."/>
            <person name="Olason P.I."/>
            <person name="Backstrom N."/>
            <person name="Kawakami T."/>
            <person name="Kunstner A."/>
            <person name="Makinen H."/>
            <person name="Nadachowska-Brzyska K."/>
            <person name="Qvarnstrom A."/>
            <person name="Uebbing S."/>
            <person name="Wolf J.B."/>
        </authorList>
    </citation>
    <scope>NUCLEOTIDE SEQUENCE [LARGE SCALE GENOMIC DNA]</scope>
</reference>
<dbReference type="PANTHER" id="PTHR24211">
    <property type="entry name" value="LIM DOMAIN-CONTAINING PROTEIN"/>
    <property type="match status" value="1"/>
</dbReference>
<proteinExistence type="predicted"/>
<dbReference type="InterPro" id="IPR047120">
    <property type="entry name" value="Pk/Esn/Tes"/>
</dbReference>
<dbReference type="Ensembl" id="ENSFALT00000030609.1">
    <property type="protein sequence ID" value="ENSFALP00000017347.1"/>
    <property type="gene ID" value="ENSFALG00000027722.1"/>
</dbReference>
<reference evidence="7" key="3">
    <citation type="submission" date="2025-09" db="UniProtKB">
        <authorList>
            <consortium name="Ensembl"/>
        </authorList>
    </citation>
    <scope>IDENTIFICATION</scope>
</reference>
<dbReference type="Proteomes" id="UP000016665">
    <property type="component" value="Chromosome 26"/>
</dbReference>
<dbReference type="SUPFAM" id="SSF57716">
    <property type="entry name" value="Glucocorticoid receptor-like (DNA-binding domain)"/>
    <property type="match status" value="1"/>
</dbReference>
<keyword evidence="2" id="KW-0677">Repeat</keyword>
<dbReference type="FunFam" id="2.10.110.10:FF:000005">
    <property type="entry name" value="Testin isoform 1"/>
    <property type="match status" value="1"/>
</dbReference>
<reference evidence="7" key="2">
    <citation type="submission" date="2025-08" db="UniProtKB">
        <authorList>
            <consortium name="Ensembl"/>
        </authorList>
    </citation>
    <scope>IDENTIFICATION</scope>
</reference>
<feature type="domain" description="LIM zinc-binding" evidence="6">
    <location>
        <begin position="1"/>
        <end position="50"/>
    </location>
</feature>
<keyword evidence="4 5" id="KW-0440">LIM domain</keyword>
<evidence type="ECO:0000256" key="4">
    <source>
        <dbReference type="ARBA" id="ARBA00023038"/>
    </source>
</evidence>
<dbReference type="SMART" id="SM00132">
    <property type="entry name" value="LIM"/>
    <property type="match status" value="1"/>
</dbReference>
<accession>A0A803V3P1</accession>
<evidence type="ECO:0000256" key="2">
    <source>
        <dbReference type="ARBA" id="ARBA00022737"/>
    </source>
</evidence>
<dbReference type="InterPro" id="IPR001781">
    <property type="entry name" value="Znf_LIM"/>
</dbReference>
<name>A0A803V3P1_FICAL</name>
<sequence length="77" mass="8953">MEECIEAEGRRWHLEHFCCLECEEPLRGQRYVMRSGRPCCRRCFESLFAEPCQACGDPIGTVTPPRGLGDLWEDGFW</sequence>
<evidence type="ECO:0000259" key="6">
    <source>
        <dbReference type="PROSITE" id="PS50023"/>
    </source>
</evidence>
<keyword evidence="8" id="KW-1185">Reference proteome</keyword>
<organism evidence="7 8">
    <name type="scientific">Ficedula albicollis</name>
    <name type="common">Collared flycatcher</name>
    <name type="synonym">Muscicapa albicollis</name>
    <dbReference type="NCBI Taxonomy" id="59894"/>
    <lineage>
        <taxon>Eukaryota</taxon>
        <taxon>Metazoa</taxon>
        <taxon>Chordata</taxon>
        <taxon>Craniata</taxon>
        <taxon>Vertebrata</taxon>
        <taxon>Euteleostomi</taxon>
        <taxon>Archelosauria</taxon>
        <taxon>Archosauria</taxon>
        <taxon>Dinosauria</taxon>
        <taxon>Saurischia</taxon>
        <taxon>Theropoda</taxon>
        <taxon>Coelurosauria</taxon>
        <taxon>Aves</taxon>
        <taxon>Neognathae</taxon>
        <taxon>Neoaves</taxon>
        <taxon>Telluraves</taxon>
        <taxon>Australaves</taxon>
        <taxon>Passeriformes</taxon>
        <taxon>Muscicapidae</taxon>
        <taxon>Ficedula</taxon>
    </lineage>
</organism>
<evidence type="ECO:0000313" key="8">
    <source>
        <dbReference type="Proteomes" id="UP000016665"/>
    </source>
</evidence>
<dbReference type="Gene3D" id="2.10.110.10">
    <property type="entry name" value="Cysteine Rich Protein"/>
    <property type="match status" value="1"/>
</dbReference>
<keyword evidence="1 5" id="KW-0479">Metal-binding</keyword>
<dbReference type="Pfam" id="PF00412">
    <property type="entry name" value="LIM"/>
    <property type="match status" value="1"/>
</dbReference>